<dbReference type="SMART" id="SM00355">
    <property type="entry name" value="ZnF_C2H2"/>
    <property type="match status" value="2"/>
</dbReference>
<dbReference type="Gene3D" id="3.30.160.60">
    <property type="entry name" value="Classic Zinc Finger"/>
    <property type="match status" value="2"/>
</dbReference>
<dbReference type="PROSITE" id="PS50157">
    <property type="entry name" value="ZINC_FINGER_C2H2_2"/>
    <property type="match status" value="2"/>
</dbReference>
<dbReference type="GO" id="GO:0000981">
    <property type="term" value="F:DNA-binding transcription factor activity, RNA polymerase II-specific"/>
    <property type="evidence" value="ECO:0007669"/>
    <property type="project" value="InterPro"/>
</dbReference>
<dbReference type="GO" id="GO:0005634">
    <property type="term" value="C:nucleus"/>
    <property type="evidence" value="ECO:0007669"/>
    <property type="project" value="UniProtKB-SubCell"/>
</dbReference>
<dbReference type="OrthoDB" id="8922241at2759"/>
<dbReference type="PANTHER" id="PTHR40626">
    <property type="entry name" value="MIP31509P"/>
    <property type="match status" value="1"/>
</dbReference>
<evidence type="ECO:0000313" key="11">
    <source>
        <dbReference type="Proteomes" id="UP000736335"/>
    </source>
</evidence>
<evidence type="ECO:0000256" key="3">
    <source>
        <dbReference type="ARBA" id="ARBA00022737"/>
    </source>
</evidence>
<evidence type="ECO:0000256" key="5">
    <source>
        <dbReference type="ARBA" id="ARBA00022833"/>
    </source>
</evidence>
<dbReference type="GO" id="GO:0008270">
    <property type="term" value="F:zinc ion binding"/>
    <property type="evidence" value="ECO:0007669"/>
    <property type="project" value="UniProtKB-KW"/>
</dbReference>
<dbReference type="EMBL" id="WIUZ02000005">
    <property type="protein sequence ID" value="KAF9787322.1"/>
    <property type="molecule type" value="Genomic_DNA"/>
</dbReference>
<feature type="domain" description="C2H2-type" evidence="9">
    <location>
        <begin position="96"/>
        <end position="121"/>
    </location>
</feature>
<evidence type="ECO:0000313" key="10">
    <source>
        <dbReference type="EMBL" id="KAF9787322.1"/>
    </source>
</evidence>
<dbReference type="Proteomes" id="UP000736335">
    <property type="component" value="Unassembled WGS sequence"/>
</dbReference>
<feature type="compositionally biased region" description="Polar residues" evidence="8">
    <location>
        <begin position="153"/>
        <end position="166"/>
    </location>
</feature>
<evidence type="ECO:0000256" key="7">
    <source>
        <dbReference type="PROSITE-ProRule" id="PRU00042"/>
    </source>
</evidence>
<evidence type="ECO:0000259" key="9">
    <source>
        <dbReference type="PROSITE" id="PS50157"/>
    </source>
</evidence>
<evidence type="ECO:0000256" key="2">
    <source>
        <dbReference type="ARBA" id="ARBA00022723"/>
    </source>
</evidence>
<feature type="compositionally biased region" description="Acidic residues" evidence="8">
    <location>
        <begin position="387"/>
        <end position="397"/>
    </location>
</feature>
<dbReference type="InterPro" id="IPR036236">
    <property type="entry name" value="Znf_C2H2_sf"/>
</dbReference>
<dbReference type="PROSITE" id="PS00028">
    <property type="entry name" value="ZINC_FINGER_C2H2_1"/>
    <property type="match status" value="1"/>
</dbReference>
<evidence type="ECO:0000256" key="8">
    <source>
        <dbReference type="SAM" id="MobiDB-lite"/>
    </source>
</evidence>
<dbReference type="AlphaFoldDB" id="A0A9P6HHV8"/>
<accession>A0A9P6HHV8</accession>
<keyword evidence="6" id="KW-0539">Nucleus</keyword>
<name>A0A9P6HHV8_9AGAM</name>
<feature type="compositionally biased region" description="Basic and acidic residues" evidence="8">
    <location>
        <begin position="315"/>
        <end position="324"/>
    </location>
</feature>
<feature type="domain" description="C2H2-type" evidence="9">
    <location>
        <begin position="64"/>
        <end position="92"/>
    </location>
</feature>
<keyword evidence="5" id="KW-0862">Zinc</keyword>
<organism evidence="10 11">
    <name type="scientific">Thelephora terrestris</name>
    <dbReference type="NCBI Taxonomy" id="56493"/>
    <lineage>
        <taxon>Eukaryota</taxon>
        <taxon>Fungi</taxon>
        <taxon>Dikarya</taxon>
        <taxon>Basidiomycota</taxon>
        <taxon>Agaricomycotina</taxon>
        <taxon>Agaricomycetes</taxon>
        <taxon>Thelephorales</taxon>
        <taxon>Thelephoraceae</taxon>
        <taxon>Thelephora</taxon>
    </lineage>
</organism>
<dbReference type="Pfam" id="PF00096">
    <property type="entry name" value="zf-C2H2"/>
    <property type="match status" value="2"/>
</dbReference>
<proteinExistence type="predicted"/>
<feature type="region of interest" description="Disordered" evidence="8">
    <location>
        <begin position="113"/>
        <end position="195"/>
    </location>
</feature>
<gene>
    <name evidence="10" type="ORF">BJ322DRAFT_715989</name>
</gene>
<comment type="caution">
    <text evidence="10">The sequence shown here is derived from an EMBL/GenBank/DDBJ whole genome shotgun (WGS) entry which is preliminary data.</text>
</comment>
<dbReference type="GO" id="GO:0000978">
    <property type="term" value="F:RNA polymerase II cis-regulatory region sequence-specific DNA binding"/>
    <property type="evidence" value="ECO:0007669"/>
    <property type="project" value="InterPro"/>
</dbReference>
<sequence length="422" mass="46413">MVRAHLKQTVSFCDPQICYRTHQPQPDNHRTVVAGLYANPSFRFTQPEEKKKATVKKKAETGSWPCKISGCSKVFAREADLKRHQRTTKLHSMPGFACPQCEATFTRTDALRRHQKSRHNGVVIEPIDQDKSKSEAGSDEEGASPKPKPKSRNGATPETPSATHHLQSIPHALPFPSNSHYYRQHTMPTGYPPPGVMIDPHYQPIGLPTSATRGSWHPTAPPQWGDNPIYVPGYYHSSPYYRPPIGSLPPQGYGPSSRHGNEHEVSASRSRRRSLSSGGSEEGSSDERPAKKVRSPSPRSAAPVIDPSLQNSSHVRAEPVKQPDEDPSATVSMEMARDALLAVIDSSKRAEKLGKEKGEAEQNGPEGPESNERGVGTVDPGRQDKPEDMEDDLEEGQEMGLSELLTQVATPILILLYNSDHS</sequence>
<protein>
    <recommendedName>
        <fullName evidence="9">C2H2-type domain-containing protein</fullName>
    </recommendedName>
</protein>
<dbReference type="InterPro" id="IPR051059">
    <property type="entry name" value="VerF-like"/>
</dbReference>
<reference evidence="10" key="1">
    <citation type="journal article" date="2020" name="Nat. Commun.">
        <title>Large-scale genome sequencing of mycorrhizal fungi provides insights into the early evolution of symbiotic traits.</title>
        <authorList>
            <person name="Miyauchi S."/>
            <person name="Kiss E."/>
            <person name="Kuo A."/>
            <person name="Drula E."/>
            <person name="Kohler A."/>
            <person name="Sanchez-Garcia M."/>
            <person name="Morin E."/>
            <person name="Andreopoulos B."/>
            <person name="Barry K.W."/>
            <person name="Bonito G."/>
            <person name="Buee M."/>
            <person name="Carver A."/>
            <person name="Chen C."/>
            <person name="Cichocki N."/>
            <person name="Clum A."/>
            <person name="Culley D."/>
            <person name="Crous P.W."/>
            <person name="Fauchery L."/>
            <person name="Girlanda M."/>
            <person name="Hayes R.D."/>
            <person name="Keri Z."/>
            <person name="LaButti K."/>
            <person name="Lipzen A."/>
            <person name="Lombard V."/>
            <person name="Magnuson J."/>
            <person name="Maillard F."/>
            <person name="Murat C."/>
            <person name="Nolan M."/>
            <person name="Ohm R.A."/>
            <person name="Pangilinan J."/>
            <person name="Pereira M.F."/>
            <person name="Perotto S."/>
            <person name="Peter M."/>
            <person name="Pfister S."/>
            <person name="Riley R."/>
            <person name="Sitrit Y."/>
            <person name="Stielow J.B."/>
            <person name="Szollosi G."/>
            <person name="Zifcakova L."/>
            <person name="Stursova M."/>
            <person name="Spatafora J.W."/>
            <person name="Tedersoo L."/>
            <person name="Vaario L.M."/>
            <person name="Yamada A."/>
            <person name="Yan M."/>
            <person name="Wang P."/>
            <person name="Xu J."/>
            <person name="Bruns T."/>
            <person name="Baldrian P."/>
            <person name="Vilgalys R."/>
            <person name="Dunand C."/>
            <person name="Henrissat B."/>
            <person name="Grigoriev I.V."/>
            <person name="Hibbett D."/>
            <person name="Nagy L.G."/>
            <person name="Martin F.M."/>
        </authorList>
    </citation>
    <scope>NUCLEOTIDE SEQUENCE</scope>
    <source>
        <strain evidence="10">UH-Tt-Lm1</strain>
    </source>
</reference>
<comment type="subcellular location">
    <subcellularLocation>
        <location evidence="1">Nucleus</location>
    </subcellularLocation>
</comment>
<reference evidence="10" key="2">
    <citation type="submission" date="2020-11" db="EMBL/GenBank/DDBJ databases">
        <authorList>
            <consortium name="DOE Joint Genome Institute"/>
            <person name="Kuo A."/>
            <person name="Miyauchi S."/>
            <person name="Kiss E."/>
            <person name="Drula E."/>
            <person name="Kohler A."/>
            <person name="Sanchez-Garcia M."/>
            <person name="Andreopoulos B."/>
            <person name="Barry K.W."/>
            <person name="Bonito G."/>
            <person name="Buee M."/>
            <person name="Carver A."/>
            <person name="Chen C."/>
            <person name="Cichocki N."/>
            <person name="Clum A."/>
            <person name="Culley D."/>
            <person name="Crous P.W."/>
            <person name="Fauchery L."/>
            <person name="Girlanda M."/>
            <person name="Hayes R."/>
            <person name="Keri Z."/>
            <person name="Labutti K."/>
            <person name="Lipzen A."/>
            <person name="Lombard V."/>
            <person name="Magnuson J."/>
            <person name="Maillard F."/>
            <person name="Morin E."/>
            <person name="Murat C."/>
            <person name="Nolan M."/>
            <person name="Ohm R."/>
            <person name="Pangilinan J."/>
            <person name="Pereira M."/>
            <person name="Perotto S."/>
            <person name="Peter M."/>
            <person name="Riley R."/>
            <person name="Sitrit Y."/>
            <person name="Stielow B."/>
            <person name="Szollosi G."/>
            <person name="Zifcakova L."/>
            <person name="Stursova M."/>
            <person name="Spatafora J.W."/>
            <person name="Tedersoo L."/>
            <person name="Vaario L.-M."/>
            <person name="Yamada A."/>
            <person name="Yan M."/>
            <person name="Wang P."/>
            <person name="Xu J."/>
            <person name="Bruns T."/>
            <person name="Baldrian P."/>
            <person name="Vilgalys R."/>
            <person name="Henrissat B."/>
            <person name="Grigoriev I.V."/>
            <person name="Hibbett D."/>
            <person name="Nagy L.G."/>
            <person name="Martin F.M."/>
        </authorList>
    </citation>
    <scope>NUCLEOTIDE SEQUENCE</scope>
    <source>
        <strain evidence="10">UH-Tt-Lm1</strain>
    </source>
</reference>
<evidence type="ECO:0000256" key="4">
    <source>
        <dbReference type="ARBA" id="ARBA00022771"/>
    </source>
</evidence>
<keyword evidence="11" id="KW-1185">Reference proteome</keyword>
<keyword evidence="3" id="KW-0677">Repeat</keyword>
<dbReference type="GO" id="GO:0000785">
    <property type="term" value="C:chromatin"/>
    <property type="evidence" value="ECO:0007669"/>
    <property type="project" value="TreeGrafter"/>
</dbReference>
<keyword evidence="4 7" id="KW-0863">Zinc-finger</keyword>
<keyword evidence="2" id="KW-0479">Metal-binding</keyword>
<evidence type="ECO:0000256" key="1">
    <source>
        <dbReference type="ARBA" id="ARBA00004123"/>
    </source>
</evidence>
<feature type="region of interest" description="Disordered" evidence="8">
    <location>
        <begin position="246"/>
        <end position="405"/>
    </location>
</feature>
<evidence type="ECO:0000256" key="6">
    <source>
        <dbReference type="ARBA" id="ARBA00023242"/>
    </source>
</evidence>
<feature type="compositionally biased region" description="Basic and acidic residues" evidence="8">
    <location>
        <begin position="346"/>
        <end position="360"/>
    </location>
</feature>
<dbReference type="InterPro" id="IPR013087">
    <property type="entry name" value="Znf_C2H2_type"/>
</dbReference>
<dbReference type="SUPFAM" id="SSF57667">
    <property type="entry name" value="beta-beta-alpha zinc fingers"/>
    <property type="match status" value="1"/>
</dbReference>
<dbReference type="PANTHER" id="PTHR40626:SF11">
    <property type="entry name" value="ZINC FINGER PROTEIN YPR022C"/>
    <property type="match status" value="1"/>
</dbReference>